<comment type="similarity">
    <text evidence="2">Belongs to the BORCS8 family.</text>
</comment>
<keyword evidence="6" id="KW-1185">Reference proteome</keyword>
<accession>A0A2H1WW93</accession>
<organism evidence="5">
    <name type="scientific">Spodoptera frugiperda</name>
    <name type="common">Fall armyworm</name>
    <dbReference type="NCBI Taxonomy" id="7108"/>
    <lineage>
        <taxon>Eukaryota</taxon>
        <taxon>Metazoa</taxon>
        <taxon>Ecdysozoa</taxon>
        <taxon>Arthropoda</taxon>
        <taxon>Hexapoda</taxon>
        <taxon>Insecta</taxon>
        <taxon>Pterygota</taxon>
        <taxon>Neoptera</taxon>
        <taxon>Endopterygota</taxon>
        <taxon>Lepidoptera</taxon>
        <taxon>Glossata</taxon>
        <taxon>Ditrysia</taxon>
        <taxon>Noctuoidea</taxon>
        <taxon>Noctuidae</taxon>
        <taxon>Amphipyrinae</taxon>
        <taxon>Spodoptera</taxon>
    </lineage>
</organism>
<dbReference type="OrthoDB" id="10044187at2759"/>
<reference evidence="5" key="1">
    <citation type="submission" date="2016-07" db="EMBL/GenBank/DDBJ databases">
        <authorList>
            <person name="Bretaudeau A."/>
        </authorList>
    </citation>
    <scope>NUCLEOTIDE SEQUENCE</scope>
    <source>
        <strain evidence="5">Rice</strain>
        <tissue evidence="5">Whole body</tissue>
    </source>
</reference>
<comment type="subcellular location">
    <subcellularLocation>
        <location evidence="1">Lysosome membrane</location>
    </subcellularLocation>
</comment>
<evidence type="ECO:0000256" key="2">
    <source>
        <dbReference type="ARBA" id="ARBA00010463"/>
    </source>
</evidence>
<dbReference type="InterPro" id="IPR019320">
    <property type="entry name" value="BORCS8"/>
</dbReference>
<protein>
    <submittedName>
        <fullName evidence="7">BLOC-1-related complex subunit 8 homolog</fullName>
    </submittedName>
    <submittedName>
        <fullName evidence="5">SFRICE_011483</fullName>
    </submittedName>
</protein>
<keyword evidence="3" id="KW-0472">Membrane</keyword>
<sequence>MAFVYPGDPELESKSKKAAERISENMHIVANEPSLALYRLQEHVRKALPPMVERRVEVTKLQHELQGRCYDVEYALSAVKSMDGAATSFKNIQEMLKQSIFLKQQLKYEEARRNKKDSNSVYKRLSAHIVLDLPDLSEFSMVRETTNRIENMMAQARGSSAELHRSHTTLH</sequence>
<dbReference type="GO" id="GO:0099078">
    <property type="term" value="C:BORC complex"/>
    <property type="evidence" value="ECO:0007669"/>
    <property type="project" value="TreeGrafter"/>
</dbReference>
<evidence type="ECO:0000256" key="3">
    <source>
        <dbReference type="ARBA" id="ARBA00023136"/>
    </source>
</evidence>
<dbReference type="RefSeq" id="XP_035447445.1">
    <property type="nucleotide sequence ID" value="XM_035591552.2"/>
</dbReference>
<dbReference type="GeneID" id="118274149"/>
<evidence type="ECO:0000313" key="5">
    <source>
        <dbReference type="EMBL" id="SOQ57257.1"/>
    </source>
</evidence>
<dbReference type="PANTHER" id="PTHR21146:SF0">
    <property type="entry name" value="BLOC-1-RELATED COMPLEX SUBUNIT 8"/>
    <property type="match status" value="1"/>
</dbReference>
<keyword evidence="4" id="KW-0458">Lysosome</keyword>
<evidence type="ECO:0000256" key="4">
    <source>
        <dbReference type="ARBA" id="ARBA00023228"/>
    </source>
</evidence>
<evidence type="ECO:0000313" key="7">
    <source>
        <dbReference type="RefSeq" id="XP_035447445.1"/>
    </source>
</evidence>
<evidence type="ECO:0000256" key="1">
    <source>
        <dbReference type="ARBA" id="ARBA00004656"/>
    </source>
</evidence>
<proteinExistence type="inferred from homology"/>
<reference evidence="7" key="2">
    <citation type="submission" date="2025-04" db="UniProtKB">
        <authorList>
            <consortium name="RefSeq"/>
        </authorList>
    </citation>
    <scope>IDENTIFICATION</scope>
    <source>
        <tissue evidence="7">Whole larval tissue</tissue>
    </source>
</reference>
<dbReference type="GO" id="GO:0005765">
    <property type="term" value="C:lysosomal membrane"/>
    <property type="evidence" value="ECO:0007669"/>
    <property type="project" value="UniProtKB-SubCell"/>
</dbReference>
<dbReference type="EMBL" id="ODYU01011494">
    <property type="protein sequence ID" value="SOQ57257.1"/>
    <property type="molecule type" value="Genomic_DNA"/>
</dbReference>
<dbReference type="Proteomes" id="UP000829999">
    <property type="component" value="Chromosome 15"/>
</dbReference>
<name>A0A2H1WW93_SPOFR</name>
<dbReference type="AlphaFoldDB" id="A0A2H1WW93"/>
<dbReference type="Pfam" id="PF10167">
    <property type="entry name" value="BORCS8"/>
    <property type="match status" value="1"/>
</dbReference>
<dbReference type="PANTHER" id="PTHR21146">
    <property type="entry name" value="MEF2B PROTEIN"/>
    <property type="match status" value="1"/>
</dbReference>
<gene>
    <name evidence="7" type="primary">LOC118274149</name>
    <name evidence="5" type="ORF">SFRICE_011483</name>
</gene>
<evidence type="ECO:0000313" key="6">
    <source>
        <dbReference type="Proteomes" id="UP000829999"/>
    </source>
</evidence>